<name>A0A8H5BUP0_9AGAR</name>
<keyword evidence="4" id="KW-1185">Reference proteome</keyword>
<feature type="domain" description="Tc1-like transposase DDE" evidence="2">
    <location>
        <begin position="213"/>
        <end position="295"/>
    </location>
</feature>
<dbReference type="InterPro" id="IPR002492">
    <property type="entry name" value="Transposase_Tc1-like"/>
</dbReference>
<evidence type="ECO:0000313" key="4">
    <source>
        <dbReference type="Proteomes" id="UP000559256"/>
    </source>
</evidence>
<dbReference type="AlphaFoldDB" id="A0A8H5BUP0"/>
<gene>
    <name evidence="3" type="ORF">D9758_018253</name>
</gene>
<dbReference type="OrthoDB" id="2417635at2759"/>
<accession>A0A8H5BUP0</accession>
<sequence length="343" mass="39487">MTRMQHSSPKKNRLVSAIQAGKSISQATEITEIPYRTAKKIWDRFQKTGSTKNRQCSGRPPKVTKRMHREVVRLAVKDRKMPFQEIGNLVELHLSTTTVGEHLAEEDLHRRVARTVPFLKPGQKQKRLAWAREHGGQDWEKVIWSDECYMYLGDTKGWVWITRRPEEEWDEGCLIPKFQQSTICVMVWGCIMKGKKGLLVVLEYPGGKGGGMNAKRYIEQVLEGKLEEFYEDMRSDRDRVVFQQDGALSHTAKSTKKWLHDHGITLFPHPPSSPDISPIECVWCELKRLVRAREHPPTSTEELIAAVKEAWDTIVVEDIDKYVNRMDDIVDAVLKAKGGHTKY</sequence>
<comment type="caution">
    <text evidence="3">The sequence shown here is derived from an EMBL/GenBank/DDBJ whole genome shotgun (WGS) entry which is preliminary data.</text>
</comment>
<dbReference type="GO" id="GO:0006313">
    <property type="term" value="P:DNA transposition"/>
    <property type="evidence" value="ECO:0007669"/>
    <property type="project" value="InterPro"/>
</dbReference>
<dbReference type="InterPro" id="IPR038717">
    <property type="entry name" value="Tc1-like_DDE_dom"/>
</dbReference>
<dbReference type="Pfam" id="PF13358">
    <property type="entry name" value="DDE_3"/>
    <property type="match status" value="1"/>
</dbReference>
<dbReference type="EMBL" id="JAACJM010000341">
    <property type="protein sequence ID" value="KAF5329912.1"/>
    <property type="molecule type" value="Genomic_DNA"/>
</dbReference>
<dbReference type="InterPro" id="IPR052338">
    <property type="entry name" value="Transposase_5"/>
</dbReference>
<dbReference type="InterPro" id="IPR036397">
    <property type="entry name" value="RNaseH_sf"/>
</dbReference>
<dbReference type="Proteomes" id="UP000559256">
    <property type="component" value="Unassembled WGS sequence"/>
</dbReference>
<proteinExistence type="predicted"/>
<feature type="domain" description="Transposase Tc1-like" evidence="1">
    <location>
        <begin position="68"/>
        <end position="134"/>
    </location>
</feature>
<evidence type="ECO:0000259" key="1">
    <source>
        <dbReference type="Pfam" id="PF01498"/>
    </source>
</evidence>
<protein>
    <recommendedName>
        <fullName evidence="5">Transposase</fullName>
    </recommendedName>
</protein>
<dbReference type="GO" id="GO:0015074">
    <property type="term" value="P:DNA integration"/>
    <property type="evidence" value="ECO:0007669"/>
    <property type="project" value="InterPro"/>
</dbReference>
<reference evidence="3 4" key="1">
    <citation type="journal article" date="2020" name="ISME J.">
        <title>Uncovering the hidden diversity of litter-decomposition mechanisms in mushroom-forming fungi.</title>
        <authorList>
            <person name="Floudas D."/>
            <person name="Bentzer J."/>
            <person name="Ahren D."/>
            <person name="Johansson T."/>
            <person name="Persson P."/>
            <person name="Tunlid A."/>
        </authorList>
    </citation>
    <scope>NUCLEOTIDE SEQUENCE [LARGE SCALE GENOMIC DNA]</scope>
    <source>
        <strain evidence="3 4">CBS 291.85</strain>
    </source>
</reference>
<dbReference type="Pfam" id="PF01498">
    <property type="entry name" value="HTH_Tnp_Tc3_2"/>
    <property type="match status" value="1"/>
</dbReference>
<evidence type="ECO:0008006" key="5">
    <source>
        <dbReference type="Google" id="ProtNLM"/>
    </source>
</evidence>
<organism evidence="3 4">
    <name type="scientific">Tetrapyrgos nigripes</name>
    <dbReference type="NCBI Taxonomy" id="182062"/>
    <lineage>
        <taxon>Eukaryota</taxon>
        <taxon>Fungi</taxon>
        <taxon>Dikarya</taxon>
        <taxon>Basidiomycota</taxon>
        <taxon>Agaricomycotina</taxon>
        <taxon>Agaricomycetes</taxon>
        <taxon>Agaricomycetidae</taxon>
        <taxon>Agaricales</taxon>
        <taxon>Marasmiineae</taxon>
        <taxon>Marasmiaceae</taxon>
        <taxon>Tetrapyrgos</taxon>
    </lineage>
</organism>
<dbReference type="SUPFAM" id="SSF46689">
    <property type="entry name" value="Homeodomain-like"/>
    <property type="match status" value="1"/>
</dbReference>
<evidence type="ECO:0000313" key="3">
    <source>
        <dbReference type="EMBL" id="KAF5329912.1"/>
    </source>
</evidence>
<dbReference type="PANTHER" id="PTHR23022">
    <property type="entry name" value="TRANSPOSABLE ELEMENT-RELATED"/>
    <property type="match status" value="1"/>
</dbReference>
<evidence type="ECO:0000259" key="2">
    <source>
        <dbReference type="Pfam" id="PF13358"/>
    </source>
</evidence>
<dbReference type="InterPro" id="IPR009057">
    <property type="entry name" value="Homeodomain-like_sf"/>
</dbReference>
<dbReference type="Gene3D" id="3.30.420.10">
    <property type="entry name" value="Ribonuclease H-like superfamily/Ribonuclease H"/>
    <property type="match status" value="1"/>
</dbReference>
<dbReference type="GO" id="GO:0003677">
    <property type="term" value="F:DNA binding"/>
    <property type="evidence" value="ECO:0007669"/>
    <property type="project" value="InterPro"/>
</dbReference>
<dbReference type="PANTHER" id="PTHR23022:SF135">
    <property type="entry name" value="SI:DKEY-77F5.3"/>
    <property type="match status" value="1"/>
</dbReference>